<evidence type="ECO:0000256" key="1">
    <source>
        <dbReference type="SAM" id="Phobius"/>
    </source>
</evidence>
<dbReference type="EMBL" id="JNBR01000092">
    <property type="protein sequence ID" value="OQR97974.1"/>
    <property type="molecule type" value="Genomic_DNA"/>
</dbReference>
<keyword evidence="3" id="KW-1185">Reference proteome</keyword>
<organism evidence="2 3">
    <name type="scientific">Achlya hypogyna</name>
    <name type="common">Oomycete</name>
    <name type="synonym">Protoachlya hypogyna</name>
    <dbReference type="NCBI Taxonomy" id="1202772"/>
    <lineage>
        <taxon>Eukaryota</taxon>
        <taxon>Sar</taxon>
        <taxon>Stramenopiles</taxon>
        <taxon>Oomycota</taxon>
        <taxon>Saprolegniomycetes</taxon>
        <taxon>Saprolegniales</taxon>
        <taxon>Achlyaceae</taxon>
        <taxon>Achlya</taxon>
    </lineage>
</organism>
<feature type="transmembrane region" description="Helical" evidence="1">
    <location>
        <begin position="130"/>
        <end position="151"/>
    </location>
</feature>
<feature type="transmembrane region" description="Helical" evidence="1">
    <location>
        <begin position="27"/>
        <end position="52"/>
    </location>
</feature>
<keyword evidence="1" id="KW-0812">Transmembrane</keyword>
<protein>
    <recommendedName>
        <fullName evidence="4">Transmembrane protein</fullName>
    </recommendedName>
</protein>
<accession>A0A1V9ZJ01</accession>
<comment type="caution">
    <text evidence="2">The sequence shown here is derived from an EMBL/GenBank/DDBJ whole genome shotgun (WGS) entry which is preliminary data.</text>
</comment>
<evidence type="ECO:0000313" key="3">
    <source>
        <dbReference type="Proteomes" id="UP000243579"/>
    </source>
</evidence>
<feature type="transmembrane region" description="Helical" evidence="1">
    <location>
        <begin position="95"/>
        <end position="118"/>
    </location>
</feature>
<evidence type="ECO:0000313" key="2">
    <source>
        <dbReference type="EMBL" id="OQR97974.1"/>
    </source>
</evidence>
<feature type="transmembrane region" description="Helical" evidence="1">
    <location>
        <begin position="192"/>
        <end position="209"/>
    </location>
</feature>
<evidence type="ECO:0008006" key="4">
    <source>
        <dbReference type="Google" id="ProtNLM"/>
    </source>
</evidence>
<name>A0A1V9ZJ01_ACHHY</name>
<sequence>MNNEEGIPLVDAYGQVNRALHNGNFSVWWLIGAVLSLWFTAYKGLAVLFGSATTESGKPVGPVFAIHLVTCCLISWICIWNLFHTPSHGPIYRTMHVVLGRSAMISGVLSAGAGFYAAWWERYDTSNLGFTIGVSVGGCLQLVAQTAGWYFIRQRNVLKHQKAMYSVFFYGCLIPMWLRFPNLVFGLPIPDWWSIVAIACSVALCRLAFAAHTNKRSV</sequence>
<dbReference type="AlphaFoldDB" id="A0A1V9ZJ01"/>
<proteinExistence type="predicted"/>
<keyword evidence="1" id="KW-0472">Membrane</keyword>
<gene>
    <name evidence="2" type="ORF">ACHHYP_09370</name>
</gene>
<keyword evidence="1" id="KW-1133">Transmembrane helix</keyword>
<reference evidence="2 3" key="1">
    <citation type="journal article" date="2014" name="Genome Biol. Evol.">
        <title>The secreted proteins of Achlya hypogyna and Thraustotheca clavata identify the ancestral oomycete secretome and reveal gene acquisitions by horizontal gene transfer.</title>
        <authorList>
            <person name="Misner I."/>
            <person name="Blouin N."/>
            <person name="Leonard G."/>
            <person name="Richards T.A."/>
            <person name="Lane C.E."/>
        </authorList>
    </citation>
    <scope>NUCLEOTIDE SEQUENCE [LARGE SCALE GENOMIC DNA]</scope>
    <source>
        <strain evidence="2 3">ATCC 48635</strain>
    </source>
</reference>
<dbReference type="Proteomes" id="UP000243579">
    <property type="component" value="Unassembled WGS sequence"/>
</dbReference>
<feature type="transmembrane region" description="Helical" evidence="1">
    <location>
        <begin position="163"/>
        <end position="180"/>
    </location>
</feature>
<feature type="transmembrane region" description="Helical" evidence="1">
    <location>
        <begin position="64"/>
        <end position="83"/>
    </location>
</feature>
<dbReference type="OrthoDB" id="66180at2759"/>